<comment type="caution">
    <text evidence="10">The sequence shown here is derived from an EMBL/GenBank/DDBJ whole genome shotgun (WGS) entry which is preliminary data.</text>
</comment>
<feature type="binding site" evidence="7">
    <location>
        <position position="51"/>
    </location>
    <ligand>
        <name>ATP</name>
        <dbReference type="ChEBI" id="CHEBI:30616"/>
    </ligand>
</feature>
<dbReference type="GO" id="GO:0016853">
    <property type="term" value="F:isomerase activity"/>
    <property type="evidence" value="ECO:0007669"/>
    <property type="project" value="UniProtKB-KW"/>
</dbReference>
<keyword evidence="2 7" id="KW-0963">Cytoplasm</keyword>
<dbReference type="NCBIfam" id="NF009488">
    <property type="entry name" value="PRK12850.1"/>
    <property type="match status" value="1"/>
</dbReference>
<dbReference type="FunFam" id="3.50.7.10:FF:000001">
    <property type="entry name" value="60 kDa chaperonin"/>
    <property type="match status" value="1"/>
</dbReference>
<dbReference type="Gene3D" id="3.50.7.10">
    <property type="entry name" value="GroEL"/>
    <property type="match status" value="1"/>
</dbReference>
<evidence type="ECO:0000256" key="6">
    <source>
        <dbReference type="ARBA" id="ARBA00023235"/>
    </source>
</evidence>
<protein>
    <recommendedName>
        <fullName evidence="7">Chaperonin GroEL</fullName>
        <ecNumber evidence="7">5.6.1.7</ecNumber>
    </recommendedName>
    <alternativeName>
        <fullName evidence="7">60 kDa chaperonin</fullName>
    </alternativeName>
    <alternativeName>
        <fullName evidence="7">Chaperonin-60</fullName>
        <shortName evidence="7">Cpn60</shortName>
    </alternativeName>
</protein>
<dbReference type="GO" id="GO:0042026">
    <property type="term" value="P:protein refolding"/>
    <property type="evidence" value="ECO:0007669"/>
    <property type="project" value="UniProtKB-UniRule"/>
</dbReference>
<feature type="binding site" evidence="7">
    <location>
        <begin position="87"/>
        <end position="91"/>
    </location>
    <ligand>
        <name>ATP</name>
        <dbReference type="ChEBI" id="CHEBI:30616"/>
    </ligand>
</feature>
<keyword evidence="6 7" id="KW-0413">Isomerase</keyword>
<dbReference type="NCBIfam" id="NF009487">
    <property type="entry name" value="PRK12849.1"/>
    <property type="match status" value="1"/>
</dbReference>
<accession>A0AA37W081</accession>
<dbReference type="NCBIfam" id="NF000592">
    <property type="entry name" value="PRK00013.1"/>
    <property type="match status" value="1"/>
</dbReference>
<dbReference type="InterPro" id="IPR027413">
    <property type="entry name" value="GROEL-like_equatorial_sf"/>
</dbReference>
<dbReference type="AlphaFoldDB" id="A0AA37W081"/>
<dbReference type="InterPro" id="IPR001844">
    <property type="entry name" value="Cpn60/GroEL"/>
</dbReference>
<dbReference type="RefSeq" id="WP_095506943.1">
    <property type="nucleotide sequence ID" value="NZ_BSNC01000004.1"/>
</dbReference>
<name>A0AA37W081_9GAMM</name>
<dbReference type="Proteomes" id="UP001161422">
    <property type="component" value="Unassembled WGS sequence"/>
</dbReference>
<dbReference type="Pfam" id="PF00118">
    <property type="entry name" value="Cpn60_TCP1"/>
    <property type="match status" value="1"/>
</dbReference>
<feature type="binding site" evidence="7">
    <location>
        <position position="495"/>
    </location>
    <ligand>
        <name>ATP</name>
        <dbReference type="ChEBI" id="CHEBI:30616"/>
    </ligand>
</feature>
<comment type="function">
    <text evidence="7 9">Together with its co-chaperonin GroES, plays an essential role in assisting protein folding. The GroEL-GroES system forms a nano-cage that allows encapsulation of the non-native substrate proteins and provides a physical environment optimized to promote and accelerate protein folding.</text>
</comment>
<dbReference type="NCBIfam" id="NF009489">
    <property type="entry name" value="PRK12851.1"/>
    <property type="match status" value="1"/>
</dbReference>
<dbReference type="CDD" id="cd03344">
    <property type="entry name" value="GroEL"/>
    <property type="match status" value="1"/>
</dbReference>
<dbReference type="InterPro" id="IPR002423">
    <property type="entry name" value="Cpn60/GroEL/TCP-1"/>
</dbReference>
<dbReference type="GO" id="GO:0005737">
    <property type="term" value="C:cytoplasm"/>
    <property type="evidence" value="ECO:0007669"/>
    <property type="project" value="UniProtKB-SubCell"/>
</dbReference>
<evidence type="ECO:0000313" key="11">
    <source>
        <dbReference type="Proteomes" id="UP001161422"/>
    </source>
</evidence>
<evidence type="ECO:0000313" key="10">
    <source>
        <dbReference type="EMBL" id="GLP96055.1"/>
    </source>
</evidence>
<proteinExistence type="inferred from homology"/>
<dbReference type="SUPFAM" id="SSF48592">
    <property type="entry name" value="GroEL equatorial domain-like"/>
    <property type="match status" value="1"/>
</dbReference>
<dbReference type="EMBL" id="BSNC01000004">
    <property type="protein sequence ID" value="GLP96055.1"/>
    <property type="molecule type" value="Genomic_DNA"/>
</dbReference>
<evidence type="ECO:0000256" key="7">
    <source>
        <dbReference type="HAMAP-Rule" id="MF_00600"/>
    </source>
</evidence>
<evidence type="ECO:0000256" key="1">
    <source>
        <dbReference type="ARBA" id="ARBA00006607"/>
    </source>
</evidence>
<dbReference type="Gene3D" id="3.30.260.10">
    <property type="entry name" value="TCP-1-like chaperonin intermediate domain"/>
    <property type="match status" value="1"/>
</dbReference>
<dbReference type="SUPFAM" id="SSF52029">
    <property type="entry name" value="GroEL apical domain-like"/>
    <property type="match status" value="1"/>
</dbReference>
<dbReference type="HAMAP" id="MF_00600">
    <property type="entry name" value="CH60"/>
    <property type="match status" value="1"/>
</dbReference>
<comment type="similarity">
    <text evidence="1 7 8">Belongs to the chaperonin (HSP60) family.</text>
</comment>
<keyword evidence="3 7" id="KW-0547">Nucleotide-binding</keyword>
<dbReference type="PANTHER" id="PTHR45633">
    <property type="entry name" value="60 KDA HEAT SHOCK PROTEIN, MITOCHONDRIAL"/>
    <property type="match status" value="1"/>
</dbReference>
<dbReference type="NCBIfam" id="TIGR02348">
    <property type="entry name" value="GroEL"/>
    <property type="match status" value="1"/>
</dbReference>
<organism evidence="10 11">
    <name type="scientific">Paraferrimonas sedimenticola</name>
    <dbReference type="NCBI Taxonomy" id="375674"/>
    <lineage>
        <taxon>Bacteria</taxon>
        <taxon>Pseudomonadati</taxon>
        <taxon>Pseudomonadota</taxon>
        <taxon>Gammaproteobacteria</taxon>
        <taxon>Alteromonadales</taxon>
        <taxon>Ferrimonadaceae</taxon>
        <taxon>Paraferrimonas</taxon>
    </lineage>
</organism>
<dbReference type="InterPro" id="IPR027409">
    <property type="entry name" value="GroEL-like_apical_dom_sf"/>
</dbReference>
<keyword evidence="5 7" id="KW-0143">Chaperone</keyword>
<dbReference type="EC" id="5.6.1.7" evidence="7"/>
<keyword evidence="4 7" id="KW-0067">ATP-binding</keyword>
<keyword evidence="11" id="KW-1185">Reference proteome</keyword>
<evidence type="ECO:0000256" key="8">
    <source>
        <dbReference type="RuleBase" id="RU000418"/>
    </source>
</evidence>
<feature type="binding site" evidence="7">
    <location>
        <position position="415"/>
    </location>
    <ligand>
        <name>ATP</name>
        <dbReference type="ChEBI" id="CHEBI:30616"/>
    </ligand>
</feature>
<evidence type="ECO:0000256" key="3">
    <source>
        <dbReference type="ARBA" id="ARBA00022741"/>
    </source>
</evidence>
<gene>
    <name evidence="10" type="primary">groL_2</name>
    <name evidence="7" type="synonym">groEL</name>
    <name evidence="7" type="synonym">groL</name>
    <name evidence="10" type="ORF">GCM10007895_13610</name>
</gene>
<reference evidence="10" key="2">
    <citation type="submission" date="2023-01" db="EMBL/GenBank/DDBJ databases">
        <title>Draft genome sequence of Paraferrimonas sedimenticola strain NBRC 101628.</title>
        <authorList>
            <person name="Sun Q."/>
            <person name="Mori K."/>
        </authorList>
    </citation>
    <scope>NUCLEOTIDE SEQUENCE</scope>
    <source>
        <strain evidence="10">NBRC 101628</strain>
    </source>
</reference>
<dbReference type="Gene3D" id="1.10.560.10">
    <property type="entry name" value="GroEL-like equatorial domain"/>
    <property type="match status" value="1"/>
</dbReference>
<evidence type="ECO:0000256" key="4">
    <source>
        <dbReference type="ARBA" id="ARBA00022840"/>
    </source>
</evidence>
<dbReference type="InterPro" id="IPR027410">
    <property type="entry name" value="TCP-1-like_intermed_sf"/>
</dbReference>
<feature type="binding site" evidence="7">
    <location>
        <begin position="30"/>
        <end position="33"/>
    </location>
    <ligand>
        <name>ATP</name>
        <dbReference type="ChEBI" id="CHEBI:30616"/>
    </ligand>
</feature>
<dbReference type="GO" id="GO:0140662">
    <property type="term" value="F:ATP-dependent protein folding chaperone"/>
    <property type="evidence" value="ECO:0007669"/>
    <property type="project" value="InterPro"/>
</dbReference>
<dbReference type="PRINTS" id="PR00298">
    <property type="entry name" value="CHAPERONIN60"/>
</dbReference>
<comment type="subunit">
    <text evidence="7 9">Forms a cylinder of 14 subunits composed of two heptameric rings stacked back-to-back. Interacts with the co-chaperonin GroES.</text>
</comment>
<dbReference type="GO" id="GO:0005524">
    <property type="term" value="F:ATP binding"/>
    <property type="evidence" value="ECO:0007669"/>
    <property type="project" value="UniProtKB-UniRule"/>
</dbReference>
<reference evidence="10" key="1">
    <citation type="journal article" date="2014" name="Int. J. Syst. Evol. Microbiol.">
        <title>Complete genome sequence of Corynebacterium casei LMG S-19264T (=DSM 44701T), isolated from a smear-ripened cheese.</title>
        <authorList>
            <consortium name="US DOE Joint Genome Institute (JGI-PGF)"/>
            <person name="Walter F."/>
            <person name="Albersmeier A."/>
            <person name="Kalinowski J."/>
            <person name="Ruckert C."/>
        </authorList>
    </citation>
    <scope>NUCLEOTIDE SEQUENCE</scope>
    <source>
        <strain evidence="10">NBRC 101628</strain>
    </source>
</reference>
<evidence type="ECO:0000256" key="2">
    <source>
        <dbReference type="ARBA" id="ARBA00022490"/>
    </source>
</evidence>
<dbReference type="SUPFAM" id="SSF54849">
    <property type="entry name" value="GroEL-intermediate domain like"/>
    <property type="match status" value="1"/>
</dbReference>
<comment type="subcellular location">
    <subcellularLocation>
        <location evidence="7">Cytoplasm</location>
    </subcellularLocation>
</comment>
<feature type="binding site" evidence="7">
    <location>
        <begin position="479"/>
        <end position="481"/>
    </location>
    <ligand>
        <name>ATP</name>
        <dbReference type="ChEBI" id="CHEBI:30616"/>
    </ligand>
</feature>
<dbReference type="GO" id="GO:0051082">
    <property type="term" value="F:unfolded protein binding"/>
    <property type="evidence" value="ECO:0007669"/>
    <property type="project" value="UniProtKB-UniRule"/>
</dbReference>
<sequence length="540" mass="57572">MAKKDVQFGDDARYKMLVGINLLADAVKVTLGPKGRNVVLQQRFGAPVLTKDGVSVAKEIELYDKHQNTGAQLVQQAAARTNSAAGDGTTTATVLAQALVKEGLKAVSSGMNPMDLKRGIDQTVKAAVAELKAMAKPCDTHEDIAHVATISANSDSDIGEKLAKAVDATKHKGVITIEDGKSLNDELTVVEGMQIDQGYLSPHFMTDRKRARVELDNPLFLLIDRKITAAQELLPLLEQLAKSKRSLMIFCEGIEGEALGTLVVNNTKGIIKVSAGKVIGFGERRHEFMKDLAVLTNGIVISDDTGVTLENVQLHQLGSARRVVQNKDRTTVVDGAGSSEAVKARVEEIERVVESATNEYDRDKMIDRIAKLSSGVAVYHVGGSTEVEMKERKDRVVDALHATRAAAAEGIVPGGGVALARISAKIADLKGANEDQNQGIRLALRALKAPIQQIALNSGDEPEVVADAVGKGEGDYGYNAATGEYGSMYDMGIIDPAKVTRTALQNAASVAGLIITMESLVTPFPKLEADGPLVPPKRQM</sequence>
<evidence type="ECO:0000256" key="9">
    <source>
        <dbReference type="RuleBase" id="RU000419"/>
    </source>
</evidence>
<evidence type="ECO:0000256" key="5">
    <source>
        <dbReference type="ARBA" id="ARBA00023186"/>
    </source>
</evidence>